<keyword evidence="2" id="KW-1185">Reference proteome</keyword>
<dbReference type="EMBL" id="CP036275">
    <property type="protein sequence ID" value="QDU41004.1"/>
    <property type="molecule type" value="Genomic_DNA"/>
</dbReference>
<dbReference type="AlphaFoldDB" id="A0A517ZEW5"/>
<dbReference type="NCBIfam" id="TIGR04138">
    <property type="entry name" value="Plancto_Ver_chp"/>
    <property type="match status" value="1"/>
</dbReference>
<dbReference type="Proteomes" id="UP000320496">
    <property type="component" value="Chromosome"/>
</dbReference>
<dbReference type="InterPro" id="IPR026406">
    <property type="entry name" value="Ver/Plancto_CHP"/>
</dbReference>
<organism evidence="1 2">
    <name type="scientific">Maioricimonas rarisocia</name>
    <dbReference type="NCBI Taxonomy" id="2528026"/>
    <lineage>
        <taxon>Bacteria</taxon>
        <taxon>Pseudomonadati</taxon>
        <taxon>Planctomycetota</taxon>
        <taxon>Planctomycetia</taxon>
        <taxon>Planctomycetales</taxon>
        <taxon>Planctomycetaceae</taxon>
        <taxon>Maioricimonas</taxon>
    </lineage>
</organism>
<proteinExistence type="predicted"/>
<sequence>MSVTSRSAVPRLRYHPDAYRFVFEALQFTQEQLQRPPARDPDDESAHISGQELLAGVRELALQRYGLLARSVFGHWGVRSTSDFGRIVFELIERGEMRKTDRDQLSDFADVYQFDEALEGEYEIDTDQAFGS</sequence>
<reference evidence="1 2" key="1">
    <citation type="submission" date="2019-02" db="EMBL/GenBank/DDBJ databases">
        <title>Deep-cultivation of Planctomycetes and their phenomic and genomic characterization uncovers novel biology.</title>
        <authorList>
            <person name="Wiegand S."/>
            <person name="Jogler M."/>
            <person name="Boedeker C."/>
            <person name="Pinto D."/>
            <person name="Vollmers J."/>
            <person name="Rivas-Marin E."/>
            <person name="Kohn T."/>
            <person name="Peeters S.H."/>
            <person name="Heuer A."/>
            <person name="Rast P."/>
            <person name="Oberbeckmann S."/>
            <person name="Bunk B."/>
            <person name="Jeske O."/>
            <person name="Meyerdierks A."/>
            <person name="Storesund J.E."/>
            <person name="Kallscheuer N."/>
            <person name="Luecker S."/>
            <person name="Lage O.M."/>
            <person name="Pohl T."/>
            <person name="Merkel B.J."/>
            <person name="Hornburger P."/>
            <person name="Mueller R.-W."/>
            <person name="Bruemmer F."/>
            <person name="Labrenz M."/>
            <person name="Spormann A.M."/>
            <person name="Op den Camp H."/>
            <person name="Overmann J."/>
            <person name="Amann R."/>
            <person name="Jetten M.S.M."/>
            <person name="Mascher T."/>
            <person name="Medema M.H."/>
            <person name="Devos D.P."/>
            <person name="Kaster A.-K."/>
            <person name="Ovreas L."/>
            <person name="Rohde M."/>
            <person name="Galperin M.Y."/>
            <person name="Jogler C."/>
        </authorList>
    </citation>
    <scope>NUCLEOTIDE SEQUENCE [LARGE SCALE GENOMIC DNA]</scope>
    <source>
        <strain evidence="1 2">Mal4</strain>
    </source>
</reference>
<evidence type="ECO:0000313" key="2">
    <source>
        <dbReference type="Proteomes" id="UP000320496"/>
    </source>
</evidence>
<dbReference type="KEGG" id="mri:Mal4_53690"/>
<accession>A0A517ZEW5</accession>
<gene>
    <name evidence="1" type="ORF">Mal4_53690</name>
</gene>
<dbReference type="RefSeq" id="WP_145372234.1">
    <property type="nucleotide sequence ID" value="NZ_CP036275.1"/>
</dbReference>
<name>A0A517ZEW5_9PLAN</name>
<evidence type="ECO:0000313" key="1">
    <source>
        <dbReference type="EMBL" id="QDU41004.1"/>
    </source>
</evidence>
<protein>
    <submittedName>
        <fullName evidence="1">Uncharacterized protein</fullName>
    </submittedName>
</protein>
<dbReference type="OrthoDB" id="282243at2"/>